<dbReference type="Gene3D" id="1.10.260.40">
    <property type="entry name" value="lambda repressor-like DNA-binding domains"/>
    <property type="match status" value="1"/>
</dbReference>
<evidence type="ECO:0000256" key="1">
    <source>
        <dbReference type="ARBA" id="ARBA00023125"/>
    </source>
</evidence>
<name>Q5I714_DICNO</name>
<evidence type="ECO:0000259" key="3">
    <source>
        <dbReference type="PROSITE" id="PS50943"/>
    </source>
</evidence>
<reference evidence="4" key="1">
    <citation type="journal article" date="2009" name="Anaerobe">
        <title>The intD mobile genetic element from Dichelobacter nodosus, the causative agent of ovine footrot, is associated with the benign phenotype.</title>
        <authorList>
            <person name="Tanjung L.R."/>
            <person name="Whittle G."/>
            <person name="Shaw B.E."/>
            <person name="Bloomfield G.A."/>
            <person name="Katz M.E."/>
            <person name="Cheetham B.F."/>
        </authorList>
    </citation>
    <scope>NUCLEOTIDE SEQUENCE</scope>
    <source>
        <strain evidence="4">C305-1</strain>
    </source>
</reference>
<gene>
    <name evidence="4" type="primary">vapA</name>
</gene>
<feature type="domain" description="HTH cro/C1-type" evidence="3">
    <location>
        <begin position="50"/>
        <end position="97"/>
    </location>
</feature>
<dbReference type="InterPro" id="IPR001387">
    <property type="entry name" value="Cro/C1-type_HTH"/>
</dbReference>
<organism evidence="4">
    <name type="scientific">Dichelobacter nodosus</name>
    <name type="common">Bacteroides nodosus</name>
    <dbReference type="NCBI Taxonomy" id="870"/>
    <lineage>
        <taxon>Bacteria</taxon>
        <taxon>Pseudomonadati</taxon>
        <taxon>Pseudomonadota</taxon>
        <taxon>Gammaproteobacteria</taxon>
        <taxon>Cardiobacteriales</taxon>
        <taxon>Cardiobacteriaceae</taxon>
        <taxon>Dichelobacter</taxon>
    </lineage>
</organism>
<dbReference type="SMART" id="SM00530">
    <property type="entry name" value="HTH_XRE"/>
    <property type="match status" value="1"/>
</dbReference>
<dbReference type="Pfam" id="PF01381">
    <property type="entry name" value="HTH_3"/>
    <property type="match status" value="1"/>
</dbReference>
<sequence length="126" mass="13972">MVIGVLSSNLKMAMLILLIMWIITKEREMTKMKNPPHPGLMLKIMYLEPLGLSVTETAEKLDMPRSALSEIINGKRAISPEVAVKLEKAFSKHSASFWLRAQAGYALSRVNPHCADKVQPINAVTA</sequence>
<dbReference type="PANTHER" id="PTHR36924:SF1">
    <property type="entry name" value="ANTITOXIN HIGA-1"/>
    <property type="match status" value="1"/>
</dbReference>
<dbReference type="PROSITE" id="PS50943">
    <property type="entry name" value="HTH_CROC1"/>
    <property type="match status" value="1"/>
</dbReference>
<keyword evidence="1" id="KW-0238">DNA-binding</keyword>
<dbReference type="NCBIfam" id="TIGR02607">
    <property type="entry name" value="antidote_HigA"/>
    <property type="match status" value="1"/>
</dbReference>
<dbReference type="GO" id="GO:0003677">
    <property type="term" value="F:DNA binding"/>
    <property type="evidence" value="ECO:0007669"/>
    <property type="project" value="UniProtKB-KW"/>
</dbReference>
<proteinExistence type="predicted"/>
<keyword evidence="2" id="KW-0812">Transmembrane</keyword>
<protein>
    <submittedName>
        <fullName evidence="4">VapA</fullName>
    </submittedName>
</protein>
<dbReference type="EMBL" id="AY847513">
    <property type="protein sequence ID" value="AAW31815.1"/>
    <property type="molecule type" value="Genomic_DNA"/>
</dbReference>
<dbReference type="PANTHER" id="PTHR36924">
    <property type="entry name" value="ANTITOXIN HIGA-1"/>
    <property type="match status" value="1"/>
</dbReference>
<evidence type="ECO:0000256" key="2">
    <source>
        <dbReference type="SAM" id="Phobius"/>
    </source>
</evidence>
<evidence type="ECO:0000313" key="4">
    <source>
        <dbReference type="EMBL" id="AAW31815.1"/>
    </source>
</evidence>
<keyword evidence="2" id="KW-1133">Transmembrane helix</keyword>
<dbReference type="SUPFAM" id="SSF47413">
    <property type="entry name" value="lambda repressor-like DNA-binding domains"/>
    <property type="match status" value="1"/>
</dbReference>
<feature type="transmembrane region" description="Helical" evidence="2">
    <location>
        <begin position="6"/>
        <end position="24"/>
    </location>
</feature>
<keyword evidence="2" id="KW-0472">Membrane</keyword>
<dbReference type="InterPro" id="IPR010982">
    <property type="entry name" value="Lambda_DNA-bd_dom_sf"/>
</dbReference>
<dbReference type="InterPro" id="IPR013430">
    <property type="entry name" value="Toxin_antidote_HigA"/>
</dbReference>
<accession>Q5I714</accession>
<dbReference type="CDD" id="cd00093">
    <property type="entry name" value="HTH_XRE"/>
    <property type="match status" value="1"/>
</dbReference>
<dbReference type="AlphaFoldDB" id="Q5I714"/>